<dbReference type="GeneTree" id="ENSGT00940000162689"/>
<feature type="coiled-coil region" evidence="2">
    <location>
        <begin position="367"/>
        <end position="408"/>
    </location>
</feature>
<feature type="region of interest" description="Disordered" evidence="3">
    <location>
        <begin position="1123"/>
        <end position="1147"/>
    </location>
</feature>
<dbReference type="PANTHER" id="PTHR23159">
    <property type="entry name" value="CENTROSOMAL PROTEIN 2"/>
    <property type="match status" value="1"/>
</dbReference>
<keyword evidence="6" id="KW-1185">Reference proteome</keyword>
<protein>
    <submittedName>
        <fullName evidence="5">Ciliary rootlet coiled-coil, rootletin family member 2</fullName>
    </submittedName>
</protein>
<reference evidence="6" key="1">
    <citation type="submission" date="2011-03" db="EMBL/GenBank/DDBJ databases">
        <title>Version 3 of the genome sequence of Otolemur garnettii (Bushbaby).</title>
        <authorList>
            <consortium name="The Broad Institute Genome Sequencing Platform"/>
            <person name="Di Palma F."/>
            <person name="Johnson J."/>
            <person name="Lander E.S."/>
            <person name="Lindblad-Toh K."/>
            <person name="Jaffe D.B."/>
            <person name="Gnerre S."/>
            <person name="MacCallum I."/>
            <person name="Przybylski D."/>
            <person name="Ribeiro F.J."/>
            <person name="Burton J.N."/>
            <person name="Walker B.J."/>
            <person name="Sharpe T."/>
            <person name="Hall G."/>
        </authorList>
    </citation>
    <scope>NUCLEOTIDE SEQUENCE [LARGE SCALE GENOMIC DNA]</scope>
</reference>
<dbReference type="InterPro" id="IPR055167">
    <property type="entry name" value="Rootletin-like_CC"/>
</dbReference>
<dbReference type="Ensembl" id="ENSOGAT00000025282.1">
    <property type="protein sequence ID" value="ENSOGAP00000022595.1"/>
    <property type="gene ID" value="ENSOGAG00000024629.1"/>
</dbReference>
<feature type="compositionally biased region" description="Basic and acidic residues" evidence="3">
    <location>
        <begin position="1124"/>
        <end position="1147"/>
    </location>
</feature>
<dbReference type="PANTHER" id="PTHR23159:SF16">
    <property type="entry name" value="CILIARY ROOTLET COILED-COIL PROTEIN 2"/>
    <property type="match status" value="1"/>
</dbReference>
<dbReference type="InParanoid" id="H0Y2K2"/>
<dbReference type="STRING" id="30611.ENSOGAP00000022595"/>
<accession>H0Y2K2</accession>
<evidence type="ECO:0000256" key="3">
    <source>
        <dbReference type="SAM" id="MobiDB-lite"/>
    </source>
</evidence>
<dbReference type="eggNOG" id="ENOG502QQV3">
    <property type="taxonomic scope" value="Eukaryota"/>
</dbReference>
<dbReference type="OMA" id="TCQKQAL"/>
<name>H0Y2K2_OTOGA</name>
<feature type="region of interest" description="Disordered" evidence="3">
    <location>
        <begin position="442"/>
        <end position="485"/>
    </location>
</feature>
<feature type="domain" description="Rootletin-like coiled-coil" evidence="4">
    <location>
        <begin position="181"/>
        <end position="319"/>
    </location>
</feature>
<keyword evidence="1 2" id="KW-0175">Coiled coil</keyword>
<evidence type="ECO:0000259" key="4">
    <source>
        <dbReference type="Pfam" id="PF15035"/>
    </source>
</evidence>
<feature type="coiled-coil region" evidence="2">
    <location>
        <begin position="178"/>
        <end position="244"/>
    </location>
</feature>
<evidence type="ECO:0000256" key="1">
    <source>
        <dbReference type="ARBA" id="ARBA00023054"/>
    </source>
</evidence>
<organism evidence="5 6">
    <name type="scientific">Otolemur garnettii</name>
    <name type="common">Small-eared galago</name>
    <name type="synonym">Garnett's greater bushbaby</name>
    <dbReference type="NCBI Taxonomy" id="30611"/>
    <lineage>
        <taxon>Eukaryota</taxon>
        <taxon>Metazoa</taxon>
        <taxon>Chordata</taxon>
        <taxon>Craniata</taxon>
        <taxon>Vertebrata</taxon>
        <taxon>Euteleostomi</taxon>
        <taxon>Mammalia</taxon>
        <taxon>Eutheria</taxon>
        <taxon>Euarchontoglires</taxon>
        <taxon>Primates</taxon>
        <taxon>Strepsirrhini</taxon>
        <taxon>Lorisiformes</taxon>
        <taxon>Galagidae</taxon>
        <taxon>Otolemur</taxon>
    </lineage>
</organism>
<dbReference type="EMBL" id="AAQR03144449">
    <property type="status" value="NOT_ANNOTATED_CDS"/>
    <property type="molecule type" value="Genomic_DNA"/>
</dbReference>
<feature type="region of interest" description="Disordered" evidence="3">
    <location>
        <begin position="1211"/>
        <end position="1233"/>
    </location>
</feature>
<feature type="coiled-coil region" evidence="2">
    <location>
        <begin position="612"/>
        <end position="842"/>
    </location>
</feature>
<reference evidence="5" key="2">
    <citation type="submission" date="2025-08" db="UniProtKB">
        <authorList>
            <consortium name="Ensembl"/>
        </authorList>
    </citation>
    <scope>IDENTIFICATION</scope>
</reference>
<feature type="coiled-coil region" evidence="2">
    <location>
        <begin position="1333"/>
        <end position="1367"/>
    </location>
</feature>
<reference evidence="5" key="3">
    <citation type="submission" date="2025-09" db="UniProtKB">
        <authorList>
            <consortium name="Ensembl"/>
        </authorList>
    </citation>
    <scope>IDENTIFICATION</scope>
</reference>
<feature type="compositionally biased region" description="Basic and acidic residues" evidence="3">
    <location>
        <begin position="110"/>
        <end position="121"/>
    </location>
</feature>
<feature type="region of interest" description="Disordered" evidence="3">
    <location>
        <begin position="1"/>
        <end position="78"/>
    </location>
</feature>
<feature type="region of interest" description="Disordered" evidence="3">
    <location>
        <begin position="1378"/>
        <end position="1434"/>
    </location>
</feature>
<dbReference type="Gene3D" id="1.10.287.1490">
    <property type="match status" value="1"/>
</dbReference>
<feature type="compositionally biased region" description="Polar residues" evidence="3">
    <location>
        <begin position="1"/>
        <end position="19"/>
    </location>
</feature>
<feature type="region of interest" description="Disordered" evidence="3">
    <location>
        <begin position="110"/>
        <end position="134"/>
    </location>
</feature>
<dbReference type="GO" id="GO:0005813">
    <property type="term" value="C:centrosome"/>
    <property type="evidence" value="ECO:0007669"/>
    <property type="project" value="TreeGrafter"/>
</dbReference>
<evidence type="ECO:0000313" key="6">
    <source>
        <dbReference type="Proteomes" id="UP000005225"/>
    </source>
</evidence>
<dbReference type="FunCoup" id="H0Y2K2">
    <property type="interactions" value="36"/>
</dbReference>
<dbReference type="GO" id="GO:0005814">
    <property type="term" value="C:centriole"/>
    <property type="evidence" value="ECO:0007669"/>
    <property type="project" value="TreeGrafter"/>
</dbReference>
<feature type="compositionally biased region" description="Polar residues" evidence="3">
    <location>
        <begin position="1396"/>
        <end position="1406"/>
    </location>
</feature>
<proteinExistence type="predicted"/>
<dbReference type="Proteomes" id="UP000005225">
    <property type="component" value="Unassembled WGS sequence"/>
</dbReference>
<evidence type="ECO:0000256" key="2">
    <source>
        <dbReference type="SAM" id="Coils"/>
    </source>
</evidence>
<sequence length="1522" mass="171731">CSTGLSQSQGVSRLQNTILSPMASREDRALTMRGEGQQASPSPLPARIREIVASNLGEEPPQGVQELPASEARVQEEHGLLQQELTRLEELLAQTGAERDELASKYHVISERGEEESKPEEPTPYPRQSWREATVPRPSLTTKAYSVKPGRASYCVGGENKAERGRNLLGQSLSPMTTSELQARLETTEARLRRSELEHSVDLEEALGRLEAAEERSTGLSQVNALLREQLEHMKKANDALARELARTTGSVLRLRRQLDLRPWAQRESELQRSYLVSQAHEDFLLLWKQAMALRTHLAELRTATERGLTDMRADVARTAQCLHMACLNLDSNLQLSASSATSTLGQQLRDKVGEMLQLQSRWDAEKVALQARLSEQTLLVEKLMEQSRQKEKTIASLNTDVQRLESQRSGGQAAEDSLRNEVRSLRCILASITKEAQADLELARSSSTEGEEPQNPWRSPPRTMSPAKEVSPPRAHPRATLDPTLQSVQAAIKRRQQREQELHLKLESSRAVSARLRKQLSESQWGLRASQQLLQEWTWEREAHRLEVQHRQASPMLPGRSHCPGVVGVRSLSSEQEALQGFPDLDRMREQAEHKHKPATSDQGELGSQVLGLSQERLQQLEEKVSALRRELAWAQEALSTAQMQRDIVESEREGLRGALARAESSNTDLELLVRRLKSEGVEQRDSLAQMATLMEGFAQDKATLNQLVLQVEQQRDRLQEQLKVLEQERASAQEQLAQAEQQLAQERAELRDLQQARRHMEQQLEQLEGQVALLSREKAQLQEQVDQVTCGKQALEEQLAQSLQNQDAQLDTLQRVLQEKGALSEERAQLLATQEALERQSQLVAKEAANLRVERDSLESSLFEAKQMAMQLQARQEQLVGEAQRAQLAQQALQEEMEQLRSNREVQEEQLQQDVGRLLQQVAQQKQDAQMALESQALAHHEDMAQLQREKETLSLTLAEEKEVAAYRLEQEKELVARSTSERDALKGEIQKMRQEQDKSLQREHKMQQALSLKEAELSLLSKELSRTFQELEQVREEAQSRQQRAEATISSTTEELKVLQAQFEAAICTHQREATALSQNLRDMAAERSHVEREAEKLRAQLDVAQEGLAVLRQELQGAQESHEGLRREAQEARQALGDEAREQDVLWHSNSELRAALRRAEQEKASFKRSLEEKEQRLLVLEEASVAAQREAGMLRASLRELERARGNTHRELQERRRQVRTLETENQRKTQELNQLQAQCAHEAQRWQQSAQEALELQRWAVATEAALEGARKEILRLRQKLAEMEATEEARGQRFQEHVRESQEAQQTLQTKLHSVTRKLQQTSSMANSLQTRLDGACHRIRSLEQDLARAQGARRDAEAQLDRMCSTLRRGLGLRGQSPSASPEPPSPKDTTPAGSDSSWAHPGRQGASIPTRPHSPTPGDLGPKVMDTASVRDALGNLVQKLWDAQRARDDYCAQAASLSQQLSKAKSQCAQAQSCVGQLHTALVQAKEGWCQAESALNSARTSRALQKEAPHR</sequence>
<evidence type="ECO:0000313" key="5">
    <source>
        <dbReference type="Ensembl" id="ENSOGAP00000022595.1"/>
    </source>
</evidence>
<dbReference type="HOGENOM" id="CLU_000920_1_0_1"/>
<dbReference type="EMBL" id="AAQR03144448">
    <property type="status" value="NOT_ANNOTATED_CDS"/>
    <property type="molecule type" value="Genomic_DNA"/>
</dbReference>
<dbReference type="Pfam" id="PF15035">
    <property type="entry name" value="Rootletin"/>
    <property type="match status" value="1"/>
</dbReference>